<evidence type="ECO:0000313" key="1">
    <source>
        <dbReference type="EMBL" id="OAJ39752.1"/>
    </source>
</evidence>
<gene>
    <name evidence="1" type="ORF">BDEG_23578</name>
</gene>
<sequence>MASELWVKLGSYNAVEVSTEGCRNVDKFLKACKRELPRLLDAYDSAQLSLSTTAGGPALRPGLLLSDILSQPGYVENTAKAPLFISVADSSAQRTTGADMNIVTNAFPPLGRRQLYSSAKSTTRQQSIYGITVQVEIGNFGILQELKLERLNKTGSLLWTEVVLSDRNTLDNWSGEIDIQTYVKNALKDCSRVCPFLKSLDVYREQTFSFAQIMDKKQGNRADAIVFVKDTAFITGVAEVKVPGSNLDDIYQIVDYMVDLRNSFNVRYVFGVYTTYEEWKILWFEDSQEAAESDSKERYDELCLAGSANEYAITEGAVKIFQSKTYRFCDPELIECLATLLYKVSMTPVYNPTKFIDDRSRYVYATATSIQYKSLPKRLEYFKYAMPPKQTRNFYILSYFHRGGDGRVVCKFSSLQTWNKISSKFNYDLLSEELEDCVNTQQLDAYQVSPLLAAKEALSTVADKLSSHMDLCFRHVALLPKRNSQTDFYDFQAILIDLTRVESELDPQVAHSRAAEGYAKLELELDQIKKAFPN</sequence>
<dbReference type="AlphaFoldDB" id="A0A177WIX7"/>
<dbReference type="VEuPathDB" id="FungiDB:BDEG_23578"/>
<evidence type="ECO:0000313" key="2">
    <source>
        <dbReference type="Proteomes" id="UP000077115"/>
    </source>
</evidence>
<dbReference type="eggNOG" id="ENOG502SBAH">
    <property type="taxonomic scope" value="Eukaryota"/>
</dbReference>
<dbReference type="EMBL" id="DS022303">
    <property type="protein sequence ID" value="OAJ39752.1"/>
    <property type="molecule type" value="Genomic_DNA"/>
</dbReference>
<dbReference type="OrthoDB" id="2137386at2759"/>
<protein>
    <submittedName>
        <fullName evidence="1">Uncharacterized protein</fullName>
    </submittedName>
</protein>
<reference evidence="1 2" key="1">
    <citation type="submission" date="2006-10" db="EMBL/GenBank/DDBJ databases">
        <title>The Genome Sequence of Batrachochytrium dendrobatidis JEL423.</title>
        <authorList>
            <consortium name="The Broad Institute Genome Sequencing Platform"/>
            <person name="Birren B."/>
            <person name="Lander E."/>
            <person name="Galagan J."/>
            <person name="Cuomo C."/>
            <person name="Devon K."/>
            <person name="Jaffe D."/>
            <person name="Butler J."/>
            <person name="Alvarez P."/>
            <person name="Gnerre S."/>
            <person name="Grabherr M."/>
            <person name="Kleber M."/>
            <person name="Mauceli E."/>
            <person name="Brockman W."/>
            <person name="Young S."/>
            <person name="LaButti K."/>
            <person name="Sykes S."/>
            <person name="DeCaprio D."/>
            <person name="Crawford M."/>
            <person name="Koehrsen M."/>
            <person name="Engels R."/>
            <person name="Montgomery P."/>
            <person name="Pearson M."/>
            <person name="Howarth C."/>
            <person name="Larson L."/>
            <person name="White J."/>
            <person name="O'Leary S."/>
            <person name="Kodira C."/>
            <person name="Zeng Q."/>
            <person name="Yandava C."/>
            <person name="Alvarado L."/>
            <person name="Longcore J."/>
            <person name="James T."/>
        </authorList>
    </citation>
    <scope>NUCLEOTIDE SEQUENCE [LARGE SCALE GENOMIC DNA]</scope>
    <source>
        <strain evidence="1 2">JEL423</strain>
    </source>
</reference>
<dbReference type="Proteomes" id="UP000077115">
    <property type="component" value="Unassembled WGS sequence"/>
</dbReference>
<organism evidence="1 2">
    <name type="scientific">Batrachochytrium dendrobatidis (strain JEL423)</name>
    <dbReference type="NCBI Taxonomy" id="403673"/>
    <lineage>
        <taxon>Eukaryota</taxon>
        <taxon>Fungi</taxon>
        <taxon>Fungi incertae sedis</taxon>
        <taxon>Chytridiomycota</taxon>
        <taxon>Chytridiomycota incertae sedis</taxon>
        <taxon>Chytridiomycetes</taxon>
        <taxon>Rhizophydiales</taxon>
        <taxon>Rhizophydiales incertae sedis</taxon>
        <taxon>Batrachochytrium</taxon>
    </lineage>
</organism>
<dbReference type="PANTHER" id="PTHR34871">
    <property type="entry name" value="DUF5898 DOMAIN-CONTAINING PROTEIN"/>
    <property type="match status" value="1"/>
</dbReference>
<dbReference type="PANTHER" id="PTHR34871:SF1">
    <property type="entry name" value="DUF5898 DOMAIN-CONTAINING PROTEIN"/>
    <property type="match status" value="1"/>
</dbReference>
<name>A0A177WIX7_BATDL</name>
<proteinExistence type="predicted"/>
<reference evidence="1 2" key="2">
    <citation type="submission" date="2016-05" db="EMBL/GenBank/DDBJ databases">
        <title>Lineage-specific infection strategies underlie the spectrum of fungal disease in amphibians.</title>
        <authorList>
            <person name="Cuomo C.A."/>
            <person name="Farrer R.A."/>
            <person name="James T."/>
            <person name="Longcore J."/>
            <person name="Birren B."/>
        </authorList>
    </citation>
    <scope>NUCLEOTIDE SEQUENCE [LARGE SCALE GENOMIC DNA]</scope>
    <source>
        <strain evidence="1 2">JEL423</strain>
    </source>
</reference>
<accession>A0A177WIX7</accession>